<gene>
    <name evidence="1" type="ORF">HHU12_05920</name>
</gene>
<name>A0A7X9P321_9BACT</name>
<dbReference type="EMBL" id="JABANE010000011">
    <property type="protein sequence ID" value="NME67497.1"/>
    <property type="molecule type" value="Genomic_DNA"/>
</dbReference>
<dbReference type="RefSeq" id="WP_169655833.1">
    <property type="nucleotide sequence ID" value="NZ_JABANE010000011.1"/>
</dbReference>
<evidence type="ECO:0000313" key="2">
    <source>
        <dbReference type="Proteomes" id="UP000576082"/>
    </source>
</evidence>
<protein>
    <recommendedName>
        <fullName evidence="3">DUF465 domain-containing protein</fullName>
    </recommendedName>
</protein>
<proteinExistence type="predicted"/>
<dbReference type="Proteomes" id="UP000576082">
    <property type="component" value="Unassembled WGS sequence"/>
</dbReference>
<keyword evidence="2" id="KW-1185">Reference proteome</keyword>
<evidence type="ECO:0008006" key="3">
    <source>
        <dbReference type="Google" id="ProtNLM"/>
    </source>
</evidence>
<comment type="caution">
    <text evidence="1">The sequence shown here is derived from an EMBL/GenBank/DDBJ whole genome shotgun (WGS) entry which is preliminary data.</text>
</comment>
<accession>A0A7X9P321</accession>
<organism evidence="1 2">
    <name type="scientific">Flammeovirga aprica JL-4</name>
    <dbReference type="NCBI Taxonomy" id="694437"/>
    <lineage>
        <taxon>Bacteria</taxon>
        <taxon>Pseudomonadati</taxon>
        <taxon>Bacteroidota</taxon>
        <taxon>Cytophagia</taxon>
        <taxon>Cytophagales</taxon>
        <taxon>Flammeovirgaceae</taxon>
        <taxon>Flammeovirga</taxon>
    </lineage>
</organism>
<dbReference type="AlphaFoldDB" id="A0A7X9P321"/>
<reference evidence="1 2" key="1">
    <citation type="submission" date="2020-04" db="EMBL/GenBank/DDBJ databases">
        <title>Flammeovirga sp. SR4, a novel species isolated from seawater.</title>
        <authorList>
            <person name="Wang X."/>
        </authorList>
    </citation>
    <scope>NUCLEOTIDE SEQUENCE [LARGE SCALE GENOMIC DNA]</scope>
    <source>
        <strain evidence="1 2">ATCC 23126</strain>
    </source>
</reference>
<sequence length="60" mass="7019">MENTILSAIERLEQQVAFIKGRIRVLEGNGCSLKDTEHLRARMKRHKVELNELRFQQARG</sequence>
<evidence type="ECO:0000313" key="1">
    <source>
        <dbReference type="EMBL" id="NME67497.1"/>
    </source>
</evidence>